<accession>A0A817V1I4</accession>
<dbReference type="AlphaFoldDB" id="A0A817V1I4"/>
<organism evidence="1 2">
    <name type="scientific">Rotaria socialis</name>
    <dbReference type="NCBI Taxonomy" id="392032"/>
    <lineage>
        <taxon>Eukaryota</taxon>
        <taxon>Metazoa</taxon>
        <taxon>Spiralia</taxon>
        <taxon>Gnathifera</taxon>
        <taxon>Rotifera</taxon>
        <taxon>Eurotatoria</taxon>
        <taxon>Bdelloidea</taxon>
        <taxon>Philodinida</taxon>
        <taxon>Philodinidae</taxon>
        <taxon>Rotaria</taxon>
    </lineage>
</organism>
<dbReference type="Proteomes" id="UP000663872">
    <property type="component" value="Unassembled WGS sequence"/>
</dbReference>
<proteinExistence type="predicted"/>
<sequence>MILIPDGEQIPRKPFFIHDDFDGVFYAQSYNNPEKQFSASDDFHDFNAHSYIDTAKQFSTRDCLDDFDG</sequence>
<evidence type="ECO:0000313" key="2">
    <source>
        <dbReference type="Proteomes" id="UP000663872"/>
    </source>
</evidence>
<comment type="caution">
    <text evidence="1">The sequence shown here is derived from an EMBL/GenBank/DDBJ whole genome shotgun (WGS) entry which is preliminary data.</text>
</comment>
<dbReference type="EMBL" id="CAJNYT010000171">
    <property type="protein sequence ID" value="CAF3336514.1"/>
    <property type="molecule type" value="Genomic_DNA"/>
</dbReference>
<protein>
    <submittedName>
        <fullName evidence="1">Uncharacterized protein</fullName>
    </submittedName>
</protein>
<reference evidence="1" key="1">
    <citation type="submission" date="2021-02" db="EMBL/GenBank/DDBJ databases">
        <authorList>
            <person name="Nowell W R."/>
        </authorList>
    </citation>
    <scope>NUCLEOTIDE SEQUENCE</scope>
</reference>
<evidence type="ECO:0000313" key="1">
    <source>
        <dbReference type="EMBL" id="CAF3336514.1"/>
    </source>
</evidence>
<gene>
    <name evidence="1" type="ORF">GRG538_LOCUS4214</name>
</gene>
<feature type="non-terminal residue" evidence="1">
    <location>
        <position position="69"/>
    </location>
</feature>
<name>A0A817V1I4_9BILA</name>